<dbReference type="Pfam" id="PF04107">
    <property type="entry name" value="GCS2"/>
    <property type="match status" value="1"/>
</dbReference>
<dbReference type="InterPro" id="IPR050141">
    <property type="entry name" value="GCL_type2/YbdK_subfam"/>
</dbReference>
<dbReference type="InterPro" id="IPR014746">
    <property type="entry name" value="Gln_synth/guanido_kin_cat_dom"/>
</dbReference>
<keyword evidence="1" id="KW-0129">CBS domain</keyword>
<gene>
    <name evidence="3" type="ORF">ACFQZJ_19495</name>
</gene>
<dbReference type="InterPro" id="IPR000644">
    <property type="entry name" value="CBS_dom"/>
</dbReference>
<dbReference type="SMART" id="SM00116">
    <property type="entry name" value="CBS"/>
    <property type="match status" value="2"/>
</dbReference>
<dbReference type="RefSeq" id="WP_379936648.1">
    <property type="nucleotide sequence ID" value="NZ_JBHTHY010000028.1"/>
</dbReference>
<evidence type="ECO:0000313" key="3">
    <source>
        <dbReference type="EMBL" id="MFD0799663.1"/>
    </source>
</evidence>
<dbReference type="SUPFAM" id="SSF55931">
    <property type="entry name" value="Glutamine synthetase/guanido kinase"/>
    <property type="match status" value="1"/>
</dbReference>
<dbReference type="InterPro" id="IPR046342">
    <property type="entry name" value="CBS_dom_sf"/>
</dbReference>
<dbReference type="Proteomes" id="UP001597012">
    <property type="component" value="Unassembled WGS sequence"/>
</dbReference>
<feature type="domain" description="CBS" evidence="2">
    <location>
        <begin position="596"/>
        <end position="641"/>
    </location>
</feature>
<dbReference type="SUPFAM" id="SSF54631">
    <property type="entry name" value="CBS-domain pair"/>
    <property type="match status" value="1"/>
</dbReference>
<sequence>MFDEVLILEDANFLEKDHFCNNPYSMGELKIDRLEGSAAKAHYIGHLLSDVKALEAMLAKGMFANDVIRIGAEQEFCLVDDNWEPSDKAMEVLKAINDDHFTTEIARYNLEVNLDPLVLADTCFSEMHAQLTTLLEKARAKADKEGLKIILTGILPTIDPRHLEIGYMAPIKRYEVLNSIICDLRGDDLYLHLKGVDELNLRHDSILLEGCNTSFQGHLQLNADDFANSYNWAQAIAGPILSVCANSPVLLGRELWQESRIALFTQSVDTRGSTYLPNEYDARVGFGKDWVQGSIVDFYRDSIVEFPSLVTMALNTNSLEELEGGRIPKLKALQLHNGTVYKWNRLCYGITDKKPHVRIENRYLPAGPTTADEIANFMFWVGLMRGRPKTYDNLPKKMNFKDVKSNFYNAARYGNAAQLYWNGTLTPCSELVLHELLPIAYRGLYAMKVSSEDVEKYLGIIEKRTQGKNGARWIVQNLRSLKEKHKTPKALRILTASMYANEQKGYTIDAWQAVRGNEYTPTEAAKTVRLFMNTKLITAGENDSAALVLKMMKWKNIHHVPIVNVKGDLTGLLTWTDVRDHSNDALRLHSRVADIMRTELITITEDTMLADAHALMEKKEINCLPVVEGKKLRGIITTKDL</sequence>
<dbReference type="Gene3D" id="3.10.580.10">
    <property type="entry name" value="CBS-domain"/>
    <property type="match status" value="1"/>
</dbReference>
<dbReference type="InterPro" id="IPR006336">
    <property type="entry name" value="GCS2"/>
</dbReference>
<organism evidence="3 4">
    <name type="scientific">Maribacter chungangensis</name>
    <dbReference type="NCBI Taxonomy" id="1069117"/>
    <lineage>
        <taxon>Bacteria</taxon>
        <taxon>Pseudomonadati</taxon>
        <taxon>Bacteroidota</taxon>
        <taxon>Flavobacteriia</taxon>
        <taxon>Flavobacteriales</taxon>
        <taxon>Flavobacteriaceae</taxon>
        <taxon>Maribacter</taxon>
    </lineage>
</organism>
<dbReference type="EMBL" id="JBHTHY010000028">
    <property type="protein sequence ID" value="MFD0799663.1"/>
    <property type="molecule type" value="Genomic_DNA"/>
</dbReference>
<evidence type="ECO:0000259" key="2">
    <source>
        <dbReference type="PROSITE" id="PS51371"/>
    </source>
</evidence>
<accession>A0ABW3BA11</accession>
<name>A0ABW3BA11_9FLAO</name>
<dbReference type="PANTHER" id="PTHR36510">
    <property type="entry name" value="GLUTAMATE--CYSTEINE LIGASE 2-RELATED"/>
    <property type="match status" value="1"/>
</dbReference>
<dbReference type="PANTHER" id="PTHR36510:SF3">
    <property type="entry name" value="CONSERVED PROTEIN"/>
    <property type="match status" value="1"/>
</dbReference>
<dbReference type="Pfam" id="PF00571">
    <property type="entry name" value="CBS"/>
    <property type="match status" value="2"/>
</dbReference>
<dbReference type="PROSITE" id="PS51371">
    <property type="entry name" value="CBS"/>
    <property type="match status" value="2"/>
</dbReference>
<comment type="caution">
    <text evidence="3">The sequence shown here is derived from an EMBL/GenBank/DDBJ whole genome shotgun (WGS) entry which is preliminary data.</text>
</comment>
<evidence type="ECO:0000256" key="1">
    <source>
        <dbReference type="PROSITE-ProRule" id="PRU00703"/>
    </source>
</evidence>
<protein>
    <submittedName>
        <fullName evidence="3">CBS domain-containing protein</fullName>
    </submittedName>
</protein>
<dbReference type="Gene3D" id="3.30.590.20">
    <property type="match status" value="1"/>
</dbReference>
<proteinExistence type="predicted"/>
<keyword evidence="4" id="KW-1185">Reference proteome</keyword>
<evidence type="ECO:0000313" key="4">
    <source>
        <dbReference type="Proteomes" id="UP001597012"/>
    </source>
</evidence>
<feature type="domain" description="CBS" evidence="2">
    <location>
        <begin position="532"/>
        <end position="588"/>
    </location>
</feature>
<reference evidence="4" key="1">
    <citation type="journal article" date="2019" name="Int. J. Syst. Evol. Microbiol.">
        <title>The Global Catalogue of Microorganisms (GCM) 10K type strain sequencing project: providing services to taxonomists for standard genome sequencing and annotation.</title>
        <authorList>
            <consortium name="The Broad Institute Genomics Platform"/>
            <consortium name="The Broad Institute Genome Sequencing Center for Infectious Disease"/>
            <person name="Wu L."/>
            <person name="Ma J."/>
        </authorList>
    </citation>
    <scope>NUCLEOTIDE SEQUENCE [LARGE SCALE GENOMIC DNA]</scope>
    <source>
        <strain evidence="4">CCUG 61948</strain>
    </source>
</reference>